<keyword evidence="6 8" id="KW-0472">Membrane</keyword>
<dbReference type="PROSITE" id="PS00217">
    <property type="entry name" value="SUGAR_TRANSPORT_2"/>
    <property type="match status" value="1"/>
</dbReference>
<organism evidence="10 11">
    <name type="scientific">Sugiyamaella lignohabitans</name>
    <dbReference type="NCBI Taxonomy" id="796027"/>
    <lineage>
        <taxon>Eukaryota</taxon>
        <taxon>Fungi</taxon>
        <taxon>Dikarya</taxon>
        <taxon>Ascomycota</taxon>
        <taxon>Saccharomycotina</taxon>
        <taxon>Dipodascomycetes</taxon>
        <taxon>Dipodascales</taxon>
        <taxon>Trichomonascaceae</taxon>
        <taxon>Sugiyamaella</taxon>
    </lineage>
</organism>
<dbReference type="PROSITE" id="PS50850">
    <property type="entry name" value="MFS"/>
    <property type="match status" value="1"/>
</dbReference>
<feature type="compositionally biased region" description="Polar residues" evidence="7">
    <location>
        <begin position="263"/>
        <end position="273"/>
    </location>
</feature>
<dbReference type="Pfam" id="PF00083">
    <property type="entry name" value="Sugar_tr"/>
    <property type="match status" value="1"/>
</dbReference>
<evidence type="ECO:0000256" key="2">
    <source>
        <dbReference type="ARBA" id="ARBA00010992"/>
    </source>
</evidence>
<feature type="domain" description="Major facilitator superfamily (MFS) profile" evidence="9">
    <location>
        <begin position="16"/>
        <end position="477"/>
    </location>
</feature>
<dbReference type="PANTHER" id="PTHR23503:SF8">
    <property type="entry name" value="FACILITATED GLUCOSE TRANSPORTER PROTEIN 1"/>
    <property type="match status" value="1"/>
</dbReference>
<sequence length="487" mass="51044">MAPAHSSGATPRLFITAGIAAIGAMQFGFHLAELNSPQDIVTCGPAGIDRPIDPSYDCIPMSSADIGMVNGIYSIGGFLSASVAGSFADGLGRRKVVFANCVLFVLGSSIIANSHSVLTMCTGRFIAGLGAGSAIVVTPLYLNEISPVSIRGALGTINQISVNIGILLAQVLGLFLSTEDMWRRILFSGSIIAIANAALLPLCVESPKWLALKGMTPEALRSLRVLRGEDADIDGEVSNWKSHDNHAGGSSLGLTGDEESSLLAPSSENRSPNQPFPAAAKKVGVLEFCTATRFRKIFIAVVGVMVSQQICGVNSIIFYGVSVLATTLPRYSGLVNVLISLLNLAVTTAISPFVDTFGRRPLLLASILGMTFSSAVLARAMIGEMPVVASTAATAFVVSFAVGLGPIPFLIISEMTPNDVVGMAQSIGTTANWMASFLVGFLFPILKAQLGSYVFYIFTLTGAVAFTFVFKFVPETKGKSLAAVWAQ</sequence>
<feature type="transmembrane region" description="Helical" evidence="8">
    <location>
        <begin position="331"/>
        <end position="350"/>
    </location>
</feature>
<evidence type="ECO:0000256" key="4">
    <source>
        <dbReference type="ARBA" id="ARBA00022692"/>
    </source>
</evidence>
<dbReference type="InterPro" id="IPR045263">
    <property type="entry name" value="GLUT"/>
</dbReference>
<evidence type="ECO:0000256" key="1">
    <source>
        <dbReference type="ARBA" id="ARBA00004141"/>
    </source>
</evidence>
<evidence type="ECO:0000256" key="3">
    <source>
        <dbReference type="ARBA" id="ARBA00022448"/>
    </source>
</evidence>
<gene>
    <name evidence="10" type="ORF">AWJ20_1375</name>
</gene>
<evidence type="ECO:0000256" key="7">
    <source>
        <dbReference type="SAM" id="MobiDB-lite"/>
    </source>
</evidence>
<dbReference type="PRINTS" id="PR00171">
    <property type="entry name" value="SUGRTRNSPORT"/>
</dbReference>
<dbReference type="PANTHER" id="PTHR23503">
    <property type="entry name" value="SOLUTE CARRIER FAMILY 2"/>
    <property type="match status" value="1"/>
</dbReference>
<dbReference type="KEGG" id="slb:AWJ20_1375"/>
<dbReference type="InterPro" id="IPR020846">
    <property type="entry name" value="MFS_dom"/>
</dbReference>
<dbReference type="GO" id="GO:0015149">
    <property type="term" value="F:hexose transmembrane transporter activity"/>
    <property type="evidence" value="ECO:0007669"/>
    <property type="project" value="TreeGrafter"/>
</dbReference>
<feature type="transmembrane region" description="Helical" evidence="8">
    <location>
        <begin position="452"/>
        <end position="473"/>
    </location>
</feature>
<feature type="transmembrane region" description="Helical" evidence="8">
    <location>
        <begin position="297"/>
        <end position="319"/>
    </location>
</feature>
<evidence type="ECO:0000256" key="8">
    <source>
        <dbReference type="SAM" id="Phobius"/>
    </source>
</evidence>
<comment type="similarity">
    <text evidence="2">Belongs to the major facilitator superfamily. Sugar transporter (TC 2.A.1.1) family.</text>
</comment>
<feature type="transmembrane region" description="Helical" evidence="8">
    <location>
        <begin position="125"/>
        <end position="142"/>
    </location>
</feature>
<feature type="region of interest" description="Disordered" evidence="7">
    <location>
        <begin position="237"/>
        <end position="275"/>
    </location>
</feature>
<feature type="transmembrane region" description="Helical" evidence="8">
    <location>
        <begin position="96"/>
        <end position="113"/>
    </location>
</feature>
<feature type="transmembrane region" description="Helical" evidence="8">
    <location>
        <begin position="12"/>
        <end position="32"/>
    </location>
</feature>
<evidence type="ECO:0000313" key="10">
    <source>
        <dbReference type="EMBL" id="ANB13096.1"/>
    </source>
</evidence>
<keyword evidence="11" id="KW-1185">Reference proteome</keyword>
<evidence type="ECO:0000259" key="9">
    <source>
        <dbReference type="PROSITE" id="PS50850"/>
    </source>
</evidence>
<proteinExistence type="inferred from homology"/>
<dbReference type="EMBL" id="CP014501">
    <property type="protein sequence ID" value="ANB13096.1"/>
    <property type="molecule type" value="Genomic_DNA"/>
</dbReference>
<dbReference type="InterPro" id="IPR005829">
    <property type="entry name" value="Sugar_transporter_CS"/>
</dbReference>
<keyword evidence="4 8" id="KW-0812">Transmembrane</keyword>
<feature type="transmembrane region" description="Helical" evidence="8">
    <location>
        <begin position="154"/>
        <end position="176"/>
    </location>
</feature>
<feature type="transmembrane region" description="Helical" evidence="8">
    <location>
        <begin position="388"/>
        <end position="412"/>
    </location>
</feature>
<feature type="transmembrane region" description="Helical" evidence="8">
    <location>
        <begin position="362"/>
        <end position="382"/>
    </location>
</feature>
<dbReference type="Proteomes" id="UP000189580">
    <property type="component" value="Chromosome a"/>
</dbReference>
<evidence type="ECO:0000256" key="6">
    <source>
        <dbReference type="ARBA" id="ARBA00023136"/>
    </source>
</evidence>
<protein>
    <recommendedName>
        <fullName evidence="9">Major facilitator superfamily (MFS) profile domain-containing protein</fullName>
    </recommendedName>
</protein>
<dbReference type="RefSeq" id="XP_018735573.1">
    <property type="nucleotide sequence ID" value="XM_018878250.1"/>
</dbReference>
<dbReference type="GO" id="GO:0016020">
    <property type="term" value="C:membrane"/>
    <property type="evidence" value="ECO:0007669"/>
    <property type="project" value="UniProtKB-SubCell"/>
</dbReference>
<evidence type="ECO:0000256" key="5">
    <source>
        <dbReference type="ARBA" id="ARBA00022989"/>
    </source>
</evidence>
<accession>A0A167DN84</accession>
<reference evidence="10 11" key="1">
    <citation type="submission" date="2016-02" db="EMBL/GenBank/DDBJ databases">
        <title>Complete genome sequence and transcriptome regulation of the pentose utilising yeast Sugiyamaella lignohabitans.</title>
        <authorList>
            <person name="Bellasio M."/>
            <person name="Peymann A."/>
            <person name="Valli M."/>
            <person name="Sipitzky M."/>
            <person name="Graf A."/>
            <person name="Sauer M."/>
            <person name="Marx H."/>
            <person name="Mattanovich D."/>
        </authorList>
    </citation>
    <scope>NUCLEOTIDE SEQUENCE [LARGE SCALE GENOMIC DNA]</scope>
    <source>
        <strain evidence="10 11">CBS 10342</strain>
    </source>
</reference>
<dbReference type="AlphaFoldDB" id="A0A167DN84"/>
<dbReference type="SUPFAM" id="SSF103473">
    <property type="entry name" value="MFS general substrate transporter"/>
    <property type="match status" value="1"/>
</dbReference>
<dbReference type="OrthoDB" id="4540492at2759"/>
<comment type="subcellular location">
    <subcellularLocation>
        <location evidence="1">Membrane</location>
        <topology evidence="1">Multi-pass membrane protein</topology>
    </subcellularLocation>
</comment>
<keyword evidence="3" id="KW-0813">Transport</keyword>
<keyword evidence="5 8" id="KW-1133">Transmembrane helix</keyword>
<dbReference type="InterPro" id="IPR003663">
    <property type="entry name" value="Sugar/inositol_transpt"/>
</dbReference>
<dbReference type="GeneID" id="30033170"/>
<feature type="transmembrane region" description="Helical" evidence="8">
    <location>
        <begin position="424"/>
        <end position="446"/>
    </location>
</feature>
<dbReference type="InterPro" id="IPR005828">
    <property type="entry name" value="MFS_sugar_transport-like"/>
</dbReference>
<dbReference type="InterPro" id="IPR036259">
    <property type="entry name" value="MFS_trans_sf"/>
</dbReference>
<dbReference type="Gene3D" id="1.20.1250.20">
    <property type="entry name" value="MFS general substrate transporter like domains"/>
    <property type="match status" value="1"/>
</dbReference>
<name>A0A167DN84_9ASCO</name>
<evidence type="ECO:0000313" key="11">
    <source>
        <dbReference type="Proteomes" id="UP000189580"/>
    </source>
</evidence>